<evidence type="ECO:0000313" key="4">
    <source>
        <dbReference type="Proteomes" id="UP000182660"/>
    </source>
</evidence>
<gene>
    <name evidence="2" type="ORF">MT2528_1810</name>
    <name evidence="3" type="ORF">NVI5450_2035</name>
</gene>
<sequence length="104" mass="11391">MSLISYLVFASVPADENERLLGSLIARGVICEGLNRDQQQKALAIYLQRKQRHSSMNKPSDVKHSVYSDNDAPNVNTANGLHAGMPNSEPENSNKTNACILPPE</sequence>
<evidence type="ECO:0000256" key="1">
    <source>
        <dbReference type="SAM" id="MobiDB-lite"/>
    </source>
</evidence>
<organism evidence="3 5">
    <name type="scientific">Moritella viscosa</name>
    <dbReference type="NCBI Taxonomy" id="80854"/>
    <lineage>
        <taxon>Bacteria</taxon>
        <taxon>Pseudomonadati</taxon>
        <taxon>Pseudomonadota</taxon>
        <taxon>Gammaproteobacteria</taxon>
        <taxon>Alteromonadales</taxon>
        <taxon>Moritellaceae</taxon>
        <taxon>Moritella</taxon>
    </lineage>
</organism>
<accession>A0A1K9ZKT7</accession>
<evidence type="ECO:0000313" key="2">
    <source>
        <dbReference type="EMBL" id="SGY89896.1"/>
    </source>
</evidence>
<evidence type="ECO:0000313" key="5">
    <source>
        <dbReference type="Proteomes" id="UP000183794"/>
    </source>
</evidence>
<reference evidence="2 4" key="2">
    <citation type="submission" date="2016-11" db="EMBL/GenBank/DDBJ databases">
        <authorList>
            <person name="Klemetsen T."/>
        </authorList>
    </citation>
    <scope>NUCLEOTIDE SEQUENCE [LARGE SCALE GENOMIC DNA]</scope>
    <source>
        <strain evidence="2">MT 2528</strain>
    </source>
</reference>
<dbReference type="EMBL" id="FPLD01000056">
    <property type="protein sequence ID" value="SGY98195.1"/>
    <property type="molecule type" value="Genomic_DNA"/>
</dbReference>
<keyword evidence="4" id="KW-1185">Reference proteome</keyword>
<dbReference type="Proteomes" id="UP000183794">
    <property type="component" value="Unassembled WGS sequence"/>
</dbReference>
<feature type="region of interest" description="Disordered" evidence="1">
    <location>
        <begin position="50"/>
        <end position="104"/>
    </location>
</feature>
<reference evidence="3 5" key="1">
    <citation type="submission" date="2016-11" db="EMBL/GenBank/DDBJ databases">
        <authorList>
            <person name="Jaros S."/>
            <person name="Januszkiewicz K."/>
            <person name="Wedrychowicz H."/>
        </authorList>
    </citation>
    <scope>NUCLEOTIDE SEQUENCE [LARGE SCALE GENOMIC DNA]</scope>
    <source>
        <strain evidence="3">NVI 5450</strain>
    </source>
</reference>
<dbReference type="AlphaFoldDB" id="A0A1K9ZKT7"/>
<name>A0A1K9ZKT7_9GAMM</name>
<evidence type="ECO:0000313" key="3">
    <source>
        <dbReference type="EMBL" id="SGY98195.1"/>
    </source>
</evidence>
<dbReference type="Proteomes" id="UP000182660">
    <property type="component" value="Unassembled WGS sequence"/>
</dbReference>
<protein>
    <submittedName>
        <fullName evidence="3">Uncharacterized protein</fullName>
    </submittedName>
</protein>
<dbReference type="EMBL" id="FPLJ01000047">
    <property type="protein sequence ID" value="SGY89896.1"/>
    <property type="molecule type" value="Genomic_DNA"/>
</dbReference>
<proteinExistence type="predicted"/>
<feature type="compositionally biased region" description="Polar residues" evidence="1">
    <location>
        <begin position="67"/>
        <end position="79"/>
    </location>
</feature>